<keyword evidence="6 9" id="KW-1133">Transmembrane helix</keyword>
<feature type="transmembrane region" description="Helical" evidence="9">
    <location>
        <begin position="340"/>
        <end position="360"/>
    </location>
</feature>
<dbReference type="InterPro" id="IPR036291">
    <property type="entry name" value="NAD(P)-bd_dom_sf"/>
</dbReference>
<evidence type="ECO:0000256" key="4">
    <source>
        <dbReference type="ARBA" id="ARBA00022475"/>
    </source>
</evidence>
<dbReference type="Pfam" id="PF02254">
    <property type="entry name" value="TrkA_N"/>
    <property type="match status" value="1"/>
</dbReference>
<dbReference type="Gene3D" id="3.40.50.720">
    <property type="entry name" value="NAD(P)-binding Rossmann-like Domain"/>
    <property type="match status" value="1"/>
</dbReference>
<protein>
    <submittedName>
        <fullName evidence="12">K(+)/H(+) antiporter NhaP</fullName>
    </submittedName>
</protein>
<keyword evidence="7" id="KW-0406">Ion transport</keyword>
<dbReference type="InterPro" id="IPR006153">
    <property type="entry name" value="Cation/H_exchanger_TM"/>
</dbReference>
<gene>
    <name evidence="12" type="primary">nhaP_2</name>
    <name evidence="12" type="ORF">Q31a_01710</name>
</gene>
<feature type="transmembrane region" description="Helical" evidence="9">
    <location>
        <begin position="281"/>
        <end position="299"/>
    </location>
</feature>
<dbReference type="GO" id="GO:1902600">
    <property type="term" value="P:proton transmembrane transport"/>
    <property type="evidence" value="ECO:0007669"/>
    <property type="project" value="InterPro"/>
</dbReference>
<dbReference type="GO" id="GO:0015297">
    <property type="term" value="F:antiporter activity"/>
    <property type="evidence" value="ECO:0007669"/>
    <property type="project" value="UniProtKB-KW"/>
</dbReference>
<reference evidence="12 13" key="1">
    <citation type="submission" date="2019-02" db="EMBL/GenBank/DDBJ databases">
        <title>Deep-cultivation of Planctomycetes and their phenomic and genomic characterization uncovers novel biology.</title>
        <authorList>
            <person name="Wiegand S."/>
            <person name="Jogler M."/>
            <person name="Boedeker C."/>
            <person name="Pinto D."/>
            <person name="Vollmers J."/>
            <person name="Rivas-Marin E."/>
            <person name="Kohn T."/>
            <person name="Peeters S.H."/>
            <person name="Heuer A."/>
            <person name="Rast P."/>
            <person name="Oberbeckmann S."/>
            <person name="Bunk B."/>
            <person name="Jeske O."/>
            <person name="Meyerdierks A."/>
            <person name="Storesund J.E."/>
            <person name="Kallscheuer N."/>
            <person name="Luecker S."/>
            <person name="Lage O.M."/>
            <person name="Pohl T."/>
            <person name="Merkel B.J."/>
            <person name="Hornburger P."/>
            <person name="Mueller R.-W."/>
            <person name="Bruemmer F."/>
            <person name="Labrenz M."/>
            <person name="Spormann A.M."/>
            <person name="Op den Camp H."/>
            <person name="Overmann J."/>
            <person name="Amann R."/>
            <person name="Jetten M.S.M."/>
            <person name="Mascher T."/>
            <person name="Medema M.H."/>
            <person name="Devos D.P."/>
            <person name="Kaster A.-K."/>
            <person name="Ovreas L."/>
            <person name="Rohde M."/>
            <person name="Galperin M.Y."/>
            <person name="Jogler C."/>
        </authorList>
    </citation>
    <scope>NUCLEOTIDE SEQUENCE [LARGE SCALE GENOMIC DNA]</scope>
    <source>
        <strain evidence="12 13">Q31a</strain>
    </source>
</reference>
<dbReference type="KEGG" id="ahel:Q31a_01710"/>
<dbReference type="AlphaFoldDB" id="A0A518FZV7"/>
<dbReference type="PANTHER" id="PTHR32507">
    <property type="entry name" value="NA(+)/H(+) ANTIPORTER 1"/>
    <property type="match status" value="1"/>
</dbReference>
<dbReference type="GO" id="GO:0006813">
    <property type="term" value="P:potassium ion transport"/>
    <property type="evidence" value="ECO:0007669"/>
    <property type="project" value="InterPro"/>
</dbReference>
<dbReference type="EMBL" id="CP036298">
    <property type="protein sequence ID" value="QDV21892.1"/>
    <property type="molecule type" value="Genomic_DNA"/>
</dbReference>
<dbReference type="Pfam" id="PF00999">
    <property type="entry name" value="Na_H_Exchanger"/>
    <property type="match status" value="1"/>
</dbReference>
<evidence type="ECO:0000259" key="11">
    <source>
        <dbReference type="Pfam" id="PF02254"/>
    </source>
</evidence>
<feature type="transmembrane region" description="Helical" evidence="9">
    <location>
        <begin position="66"/>
        <end position="86"/>
    </location>
</feature>
<evidence type="ECO:0000256" key="8">
    <source>
        <dbReference type="ARBA" id="ARBA00023136"/>
    </source>
</evidence>
<dbReference type="InterPro" id="IPR003148">
    <property type="entry name" value="RCK_N"/>
</dbReference>
<dbReference type="PANTHER" id="PTHR32507:SF0">
    <property type="entry name" value="NA(+)_H(+) ANTIPORTER 2-RELATED"/>
    <property type="match status" value="1"/>
</dbReference>
<feature type="transmembrane region" description="Helical" evidence="9">
    <location>
        <begin position="159"/>
        <end position="181"/>
    </location>
</feature>
<feature type="transmembrane region" description="Helical" evidence="9">
    <location>
        <begin position="201"/>
        <end position="220"/>
    </location>
</feature>
<dbReference type="OrthoDB" id="570124at2"/>
<proteinExistence type="predicted"/>
<evidence type="ECO:0000256" key="5">
    <source>
        <dbReference type="ARBA" id="ARBA00022692"/>
    </source>
</evidence>
<dbReference type="Gene3D" id="1.20.1530.20">
    <property type="match status" value="1"/>
</dbReference>
<evidence type="ECO:0000256" key="3">
    <source>
        <dbReference type="ARBA" id="ARBA00022449"/>
    </source>
</evidence>
<feature type="transmembrane region" description="Helical" evidence="9">
    <location>
        <begin position="127"/>
        <end position="147"/>
    </location>
</feature>
<evidence type="ECO:0000313" key="12">
    <source>
        <dbReference type="EMBL" id="QDV21892.1"/>
    </source>
</evidence>
<evidence type="ECO:0000256" key="6">
    <source>
        <dbReference type="ARBA" id="ARBA00022989"/>
    </source>
</evidence>
<dbReference type="InterPro" id="IPR038770">
    <property type="entry name" value="Na+/solute_symporter_sf"/>
</dbReference>
<evidence type="ECO:0000256" key="2">
    <source>
        <dbReference type="ARBA" id="ARBA00022448"/>
    </source>
</evidence>
<evidence type="ECO:0000256" key="9">
    <source>
        <dbReference type="SAM" id="Phobius"/>
    </source>
</evidence>
<accession>A0A518FZV7</accession>
<feature type="transmembrane region" description="Helical" evidence="9">
    <location>
        <begin position="29"/>
        <end position="46"/>
    </location>
</feature>
<organism evidence="12 13">
    <name type="scientific">Aureliella helgolandensis</name>
    <dbReference type="NCBI Taxonomy" id="2527968"/>
    <lineage>
        <taxon>Bacteria</taxon>
        <taxon>Pseudomonadati</taxon>
        <taxon>Planctomycetota</taxon>
        <taxon>Planctomycetia</taxon>
        <taxon>Pirellulales</taxon>
        <taxon>Pirellulaceae</taxon>
        <taxon>Aureliella</taxon>
    </lineage>
</organism>
<feature type="transmembrane region" description="Helical" evidence="9">
    <location>
        <begin position="305"/>
        <end position="328"/>
    </location>
</feature>
<dbReference type="SUPFAM" id="SSF51735">
    <property type="entry name" value="NAD(P)-binding Rossmann-fold domains"/>
    <property type="match status" value="1"/>
</dbReference>
<keyword evidence="5 9" id="KW-0812">Transmembrane</keyword>
<keyword evidence="2" id="KW-0813">Transport</keyword>
<feature type="domain" description="RCK N-terminal" evidence="11">
    <location>
        <begin position="420"/>
        <end position="500"/>
    </location>
</feature>
<feature type="transmembrane region" description="Helical" evidence="9">
    <location>
        <begin position="380"/>
        <end position="400"/>
    </location>
</feature>
<feature type="domain" description="Cation/H+ exchanger transmembrane" evidence="10">
    <location>
        <begin position="19"/>
        <end position="405"/>
    </location>
</feature>
<keyword evidence="3" id="KW-0050">Antiport</keyword>
<keyword evidence="13" id="KW-1185">Reference proteome</keyword>
<feature type="transmembrane region" description="Helical" evidence="9">
    <location>
        <begin position="6"/>
        <end position="24"/>
    </location>
</feature>
<dbReference type="Proteomes" id="UP000318017">
    <property type="component" value="Chromosome"/>
</dbReference>
<evidence type="ECO:0000313" key="13">
    <source>
        <dbReference type="Proteomes" id="UP000318017"/>
    </source>
</evidence>
<evidence type="ECO:0000259" key="10">
    <source>
        <dbReference type="Pfam" id="PF00999"/>
    </source>
</evidence>
<keyword evidence="8 9" id="KW-0472">Membrane</keyword>
<sequence length="629" mass="67908">MHEHLFPFFLVLVPLLGIVAQWLAWRLQVPSILLLLGLGLCLGIWISPDQILSDLAGTEDNFGPKLLFPIVSLSVAVILFEGGLTLRWNQLGDSANIVFRLITVSSVITWVCTAVMSKYMLGFSWQLAWLLGAILMVTGPTVVGPLLRQIRPNRRVSSILQWEGILIDPVGAVAAVLVFEVVGHAGHVTFFDISSIVVETLAIGIIIGCLAAVLLVLALRHYWVPDFLHGVFFLVVALASFWVSNWMQEEAGLVTVTILGICLANQNYVSVEHVLEFKEHLRVLLIGCLFIVLGSRLQLSALADIGWVGVPFVLLLVLVVRPLSVYLGTLGTKWPAKERLFVGLIAPRGIVAASVASVFGLKLAALAGGENAVSFDKAALLAPVTFMVILGTVTICGLGATPLARRLGLSDANPQGILFAGASAWVREVALALQKADIRVMLIDTNYAKVTAARMAGLSAKCGNILSEHIQDEQDLAGIGRFFAVTPSDEVNTLAAMEYTHVFSRESVYQLPSQGKSHGRWQSIPDNRRGRMLFQSDLTHHVLEQMFADGAKVKITLLTDTFDMEAFRAQHGPGAILLGAINSDGRLRIRTTQANLEPVPGDSVVAILPAVAKPVEPNDSNEASTAGLI</sequence>
<name>A0A518FZV7_9BACT</name>
<feature type="transmembrane region" description="Helical" evidence="9">
    <location>
        <begin position="227"/>
        <end position="245"/>
    </location>
</feature>
<dbReference type="RefSeq" id="WP_145072631.1">
    <property type="nucleotide sequence ID" value="NZ_CP036298.1"/>
</dbReference>
<feature type="transmembrane region" description="Helical" evidence="9">
    <location>
        <begin position="98"/>
        <end position="121"/>
    </location>
</feature>
<dbReference type="GO" id="GO:0005886">
    <property type="term" value="C:plasma membrane"/>
    <property type="evidence" value="ECO:0007669"/>
    <property type="project" value="UniProtKB-SubCell"/>
</dbReference>
<evidence type="ECO:0000256" key="1">
    <source>
        <dbReference type="ARBA" id="ARBA00004651"/>
    </source>
</evidence>
<comment type="subcellular location">
    <subcellularLocation>
        <location evidence="1">Cell membrane</location>
        <topology evidence="1">Multi-pass membrane protein</topology>
    </subcellularLocation>
</comment>
<evidence type="ECO:0000256" key="7">
    <source>
        <dbReference type="ARBA" id="ARBA00023065"/>
    </source>
</evidence>
<feature type="transmembrane region" description="Helical" evidence="9">
    <location>
        <begin position="251"/>
        <end position="269"/>
    </location>
</feature>
<keyword evidence="4" id="KW-1003">Cell membrane</keyword>